<dbReference type="InterPro" id="IPR038695">
    <property type="entry name" value="Saro_0823-like_sf"/>
</dbReference>
<evidence type="ECO:0000313" key="1">
    <source>
        <dbReference type="EMBL" id="OQW53292.1"/>
    </source>
</evidence>
<evidence type="ECO:0008006" key="3">
    <source>
        <dbReference type="Google" id="ProtNLM"/>
    </source>
</evidence>
<dbReference type="InterPro" id="IPR003795">
    <property type="entry name" value="DUF192"/>
</dbReference>
<dbReference type="RefSeq" id="WP_395760077.1">
    <property type="nucleotide sequence ID" value="NZ_JAKFWN010000024.1"/>
</dbReference>
<sequence>MFASLSLAQDKPQTGLRTAALDIVAASGVHHFTVEMALGDEERSVGLMHRRELASDSGMLFDFGRDDIVTMWMKNTILSLDMVFIKADGTVAHVVEQTTPFSLATISSRVQVRAVLEVPAGTVKRLGVKPGDRIRNVIFGNL</sequence>
<dbReference type="AlphaFoldDB" id="A0A1W9I143"/>
<dbReference type="Proteomes" id="UP000192872">
    <property type="component" value="Unassembled WGS sequence"/>
</dbReference>
<dbReference type="EMBL" id="LWDL01000010">
    <property type="protein sequence ID" value="OQW53292.1"/>
    <property type="molecule type" value="Genomic_DNA"/>
</dbReference>
<reference evidence="1 2" key="1">
    <citation type="journal article" date="2017" name="Water Res.">
        <title>Comammox in drinking water systems.</title>
        <authorList>
            <person name="Wang Y."/>
            <person name="Ma L."/>
            <person name="Mao Y."/>
            <person name="Jiang X."/>
            <person name="Xia Y."/>
            <person name="Yu K."/>
            <person name="Li B."/>
            <person name="Zhang T."/>
        </authorList>
    </citation>
    <scope>NUCLEOTIDE SEQUENCE [LARGE SCALE GENOMIC DNA]</scope>
    <source>
        <strain evidence="1">SG_bin8</strain>
    </source>
</reference>
<dbReference type="STRING" id="1827387.A4S15_05540"/>
<dbReference type="Pfam" id="PF02643">
    <property type="entry name" value="DUF192"/>
    <property type="match status" value="1"/>
</dbReference>
<accession>A0A1W9I143</accession>
<dbReference type="Gene3D" id="2.60.120.1140">
    <property type="entry name" value="Protein of unknown function DUF192"/>
    <property type="match status" value="1"/>
</dbReference>
<protein>
    <recommendedName>
        <fullName evidence="3">DUF192 domain-containing protein</fullName>
    </recommendedName>
</protein>
<evidence type="ECO:0000313" key="2">
    <source>
        <dbReference type="Proteomes" id="UP000192872"/>
    </source>
</evidence>
<gene>
    <name evidence="1" type="ORF">A4S15_05540</name>
</gene>
<organism evidence="1 2">
    <name type="scientific">Candidatus Raskinella chloraquaticus</name>
    <dbReference type="NCBI Taxonomy" id="1951219"/>
    <lineage>
        <taxon>Bacteria</taxon>
        <taxon>Pseudomonadati</taxon>
        <taxon>Pseudomonadota</taxon>
        <taxon>Alphaproteobacteria</taxon>
        <taxon>Hyphomicrobiales</taxon>
        <taxon>Phreatobacteraceae</taxon>
        <taxon>Candidatus Raskinella</taxon>
    </lineage>
</organism>
<name>A0A1W9I143_9HYPH</name>
<dbReference type="PANTHER" id="PTHR37953">
    <property type="entry name" value="UPF0127 PROTEIN MJ1496"/>
    <property type="match status" value="1"/>
</dbReference>
<dbReference type="PANTHER" id="PTHR37953:SF1">
    <property type="entry name" value="UPF0127 PROTEIN MJ1496"/>
    <property type="match status" value="1"/>
</dbReference>
<comment type="caution">
    <text evidence="1">The sequence shown here is derived from an EMBL/GenBank/DDBJ whole genome shotgun (WGS) entry which is preliminary data.</text>
</comment>
<proteinExistence type="predicted"/>